<evidence type="ECO:0008006" key="3">
    <source>
        <dbReference type="Google" id="ProtNLM"/>
    </source>
</evidence>
<gene>
    <name evidence="1" type="ORF">CRN84_06915</name>
</gene>
<organism evidence="1 2">
    <name type="scientific">Budvicia aquatica</name>
    <dbReference type="NCBI Taxonomy" id="82979"/>
    <lineage>
        <taxon>Bacteria</taxon>
        <taxon>Pseudomonadati</taxon>
        <taxon>Pseudomonadota</taxon>
        <taxon>Gammaproteobacteria</taxon>
        <taxon>Enterobacterales</taxon>
        <taxon>Budviciaceae</taxon>
        <taxon>Budvicia</taxon>
    </lineage>
</organism>
<dbReference type="STRING" id="1111728.GCA_000427805_00770"/>
<comment type="caution">
    <text evidence="1">The sequence shown here is derived from an EMBL/GenBank/DDBJ whole genome shotgun (WGS) entry which is preliminary data.</text>
</comment>
<dbReference type="EMBL" id="PDDX01000001">
    <property type="protein sequence ID" value="PHI29067.1"/>
    <property type="molecule type" value="Genomic_DNA"/>
</dbReference>
<evidence type="ECO:0000313" key="2">
    <source>
        <dbReference type="Proteomes" id="UP000224974"/>
    </source>
</evidence>
<sequence length="138" mass="15818">MVFKNFFKTFHVAILFIILTLVGCESQDEKIIILAKNSVISKLVSPDSITFSNVYMIKKRLASADGHLFIYVCGTVNVKSRFYESFNNSRFIVIISAEEFLRVNSVMFESVINSDYIINKNEGDINFENNGWSMFCVE</sequence>
<dbReference type="PROSITE" id="PS51257">
    <property type="entry name" value="PROKAR_LIPOPROTEIN"/>
    <property type="match status" value="1"/>
</dbReference>
<dbReference type="AlphaFoldDB" id="A0A2C6DIN8"/>
<proteinExistence type="predicted"/>
<name>A0A2C6DIN8_9GAMM</name>
<protein>
    <recommendedName>
        <fullName evidence="3">Lipoprotein</fullName>
    </recommendedName>
</protein>
<dbReference type="Proteomes" id="UP000224974">
    <property type="component" value="Unassembled WGS sequence"/>
</dbReference>
<accession>A0A2C6DIN8</accession>
<keyword evidence="2" id="KW-1185">Reference proteome</keyword>
<reference evidence="2" key="1">
    <citation type="submission" date="2017-09" db="EMBL/GenBank/DDBJ databases">
        <title>FDA dAtabase for Regulatory Grade micrObial Sequences (FDA-ARGOS): Supporting development and validation of Infectious Disease Dx tests.</title>
        <authorList>
            <person name="Minogue T."/>
            <person name="Wolcott M."/>
            <person name="Wasieloski L."/>
            <person name="Aguilar W."/>
            <person name="Moore D."/>
            <person name="Tallon L."/>
            <person name="Sadzewicz L."/>
            <person name="Ott S."/>
            <person name="Zhao X."/>
            <person name="Nagaraj S."/>
            <person name="Vavikolanu K."/>
            <person name="Aluvathingal J."/>
            <person name="Nadendla S."/>
            <person name="Sichtig H."/>
        </authorList>
    </citation>
    <scope>NUCLEOTIDE SEQUENCE [LARGE SCALE GENOMIC DNA]</scope>
    <source>
        <strain evidence="2">FDAARGOS_387</strain>
    </source>
</reference>
<evidence type="ECO:0000313" key="1">
    <source>
        <dbReference type="EMBL" id="PHI29067.1"/>
    </source>
</evidence>